<organism evidence="2 3">
    <name type="scientific">Polaromonas naphthalenivorans (strain CJ2)</name>
    <dbReference type="NCBI Taxonomy" id="365044"/>
    <lineage>
        <taxon>Bacteria</taxon>
        <taxon>Pseudomonadati</taxon>
        <taxon>Pseudomonadota</taxon>
        <taxon>Betaproteobacteria</taxon>
        <taxon>Burkholderiales</taxon>
        <taxon>Comamonadaceae</taxon>
        <taxon>Polaromonas</taxon>
    </lineage>
</organism>
<evidence type="ECO:0000313" key="3">
    <source>
        <dbReference type="Proteomes" id="UP000000644"/>
    </source>
</evidence>
<gene>
    <name evidence="2" type="ordered locus">Pnap_4223</name>
</gene>
<dbReference type="Proteomes" id="UP000000644">
    <property type="component" value="Plasmid pPNAP01"/>
</dbReference>
<accession>A1VV28</accession>
<feature type="domain" description="NERD" evidence="1">
    <location>
        <begin position="14"/>
        <end position="141"/>
    </location>
</feature>
<evidence type="ECO:0000259" key="1">
    <source>
        <dbReference type="PROSITE" id="PS50965"/>
    </source>
</evidence>
<keyword evidence="3" id="KW-1185">Reference proteome</keyword>
<geneLocation type="plasmid" evidence="2 3">
    <name>pPNAP01</name>
</geneLocation>
<reference evidence="3" key="1">
    <citation type="journal article" date="2009" name="Environ. Microbiol.">
        <title>The genome of Polaromonas naphthalenivorans strain CJ2, isolated from coal tar-contaminated sediment, reveals physiological and metabolic versatility and evolution through extensive horizontal gene transfer.</title>
        <authorList>
            <person name="Yagi J.M."/>
            <person name="Sims D."/>
            <person name="Brettin T."/>
            <person name="Bruce D."/>
            <person name="Madsen E.L."/>
        </authorList>
    </citation>
    <scope>NUCLEOTIDE SEQUENCE [LARGE SCALE GENOMIC DNA]</scope>
    <source>
        <strain evidence="3">CJ2</strain>
        <plasmid evidence="3">Plasmid pPNAP01</plasmid>
    </source>
</reference>
<dbReference type="EMBL" id="CP000530">
    <property type="protein sequence ID" value="ABM39506.1"/>
    <property type="molecule type" value="Genomic_DNA"/>
</dbReference>
<name>A1VV28_POLNA</name>
<dbReference type="OrthoDB" id="8856342at2"/>
<evidence type="ECO:0000313" key="2">
    <source>
        <dbReference type="EMBL" id="ABM39506.1"/>
    </source>
</evidence>
<dbReference type="Pfam" id="PF08378">
    <property type="entry name" value="NERD"/>
    <property type="match status" value="1"/>
</dbReference>
<sequence>MISFQSIHRNQIMCINNSEAQAANYLTTAFKRTFDDVRVLTGVVLPLPEGARLATAEYDCIVICNAGVYLFEVKGWNQCLVGREKVEAGHQWYLEQANGDRKHVNDPVAQGSEKFQAMKGYLDARIAIKYYVVLPGTDVQISPTLPATILTAQDISYIPRLCNSATKASKMYQKLDRETVALLADYIKEKSGVLTLNEHIANCNRFQLQKKAARHASGSGLMAISVAPACCD</sequence>
<proteinExistence type="predicted"/>
<keyword evidence="2" id="KW-0614">Plasmid</keyword>
<dbReference type="InterPro" id="IPR011528">
    <property type="entry name" value="NERD"/>
</dbReference>
<protein>
    <recommendedName>
        <fullName evidence="1">NERD domain-containing protein</fullName>
    </recommendedName>
</protein>
<dbReference type="PROSITE" id="PS50965">
    <property type="entry name" value="NERD"/>
    <property type="match status" value="1"/>
</dbReference>
<dbReference type="KEGG" id="pna:Pnap_4223"/>
<dbReference type="AlphaFoldDB" id="A1VV28"/>
<dbReference type="HOGENOM" id="CLU_1244910_0_0_4"/>